<gene>
    <name evidence="6" type="ORF">PAT3040_02357</name>
</gene>
<reference evidence="6 7" key="1">
    <citation type="submission" date="2017-08" db="EMBL/GenBank/DDBJ databases">
        <title>Substantial Increase in Enzyme Production by Combined Drug-Resistance Mutations in Paenibacillus agaridevorans.</title>
        <authorList>
            <person name="Tanaka Y."/>
            <person name="Funane K."/>
            <person name="Hosaka T."/>
            <person name="Shiwa Y."/>
            <person name="Fujita N."/>
            <person name="Miyazaki T."/>
            <person name="Yoshikawa H."/>
            <person name="Murakami K."/>
            <person name="Kasahara K."/>
            <person name="Inaoka T."/>
            <person name="Hiraga Y."/>
            <person name="Ochi K."/>
        </authorList>
    </citation>
    <scope>NUCLEOTIDE SEQUENCE [LARGE SCALE GENOMIC DNA]</scope>
    <source>
        <strain evidence="6 7">T-3040</strain>
    </source>
</reference>
<dbReference type="PANTHER" id="PTHR43649:SF33">
    <property type="entry name" value="POLYGALACTURONAN_RHAMNOGALACTURONAN-BINDING PROTEIN YTCQ"/>
    <property type="match status" value="1"/>
</dbReference>
<dbReference type="InterPro" id="IPR050490">
    <property type="entry name" value="Bact_solute-bd_prot1"/>
</dbReference>
<dbReference type="SUPFAM" id="SSF53850">
    <property type="entry name" value="Periplasmic binding protein-like II"/>
    <property type="match status" value="1"/>
</dbReference>
<dbReference type="PANTHER" id="PTHR43649">
    <property type="entry name" value="ARABINOSE-BINDING PROTEIN-RELATED"/>
    <property type="match status" value="1"/>
</dbReference>
<evidence type="ECO:0008006" key="8">
    <source>
        <dbReference type="Google" id="ProtNLM"/>
    </source>
</evidence>
<dbReference type="InterPro" id="IPR006059">
    <property type="entry name" value="SBP"/>
</dbReference>
<sequence>MLEDNPNQPILSDTPVIREILGQTNVQLQLEAVPTSSYEERKSALIATNNIPDLLTVDLNDIQMFARTGIFLNISDYLDQAPNFKKAIEGREDYKKMLVDGKLYAFPTLEYYRVAVAPQPLMRVDLLEELKLEEPRTFDELFDVLLAFKEAYPESIPFVGSRRGTTYMLGQLAYPMGAGGFEGFSETGMYFEPRENKYVFGPTSENYKDVVAYLNKLYSHGLLDPDYAVNTQEMAVEKLSSGRSLFTYDNNTHAVRLFNPAIAEINPKAKFDIIGPLQNQYGETRSLRYEQDWLGTSTAISSKVKDPEAVVRFMDWLYSEEGMLATNFGIEGETYEMRDGQPYILQKILDDHKDQQDVFSATQSTLGVGYLTFAKYVHEGTLADISEDLLIEMSEYIDRLTEEGTIRFMGIDPPFTEEESETLRKLEVQVTTIFEQNVDRFIMGTRQMSEWDAFRQQMMDAGVDKIEKIYNDALSRL</sequence>
<protein>
    <recommendedName>
        <fullName evidence="8">ABC transporter substrate-binding protein</fullName>
    </recommendedName>
</protein>
<evidence type="ECO:0000256" key="5">
    <source>
        <dbReference type="ARBA" id="ARBA00023288"/>
    </source>
</evidence>
<keyword evidence="7" id="KW-1185">Reference proteome</keyword>
<name>A0A2R5EM93_9BACL</name>
<keyword evidence="3" id="KW-0472">Membrane</keyword>
<dbReference type="EMBL" id="BDQX01000111">
    <property type="protein sequence ID" value="GBG07796.1"/>
    <property type="molecule type" value="Genomic_DNA"/>
</dbReference>
<evidence type="ECO:0000256" key="4">
    <source>
        <dbReference type="ARBA" id="ARBA00023139"/>
    </source>
</evidence>
<evidence type="ECO:0000256" key="1">
    <source>
        <dbReference type="ARBA" id="ARBA00022475"/>
    </source>
</evidence>
<dbReference type="AlphaFoldDB" id="A0A2R5EM93"/>
<organism evidence="6 7">
    <name type="scientific">Paenibacillus agaridevorans</name>
    <dbReference type="NCBI Taxonomy" id="171404"/>
    <lineage>
        <taxon>Bacteria</taxon>
        <taxon>Bacillati</taxon>
        <taxon>Bacillota</taxon>
        <taxon>Bacilli</taxon>
        <taxon>Bacillales</taxon>
        <taxon>Paenibacillaceae</taxon>
        <taxon>Paenibacillus</taxon>
    </lineage>
</organism>
<evidence type="ECO:0000313" key="6">
    <source>
        <dbReference type="EMBL" id="GBG07796.1"/>
    </source>
</evidence>
<evidence type="ECO:0000256" key="2">
    <source>
        <dbReference type="ARBA" id="ARBA00022729"/>
    </source>
</evidence>
<proteinExistence type="predicted"/>
<evidence type="ECO:0000256" key="3">
    <source>
        <dbReference type="ARBA" id="ARBA00023136"/>
    </source>
</evidence>
<dbReference type="Proteomes" id="UP000245202">
    <property type="component" value="Unassembled WGS sequence"/>
</dbReference>
<evidence type="ECO:0000313" key="7">
    <source>
        <dbReference type="Proteomes" id="UP000245202"/>
    </source>
</evidence>
<dbReference type="Pfam" id="PF01547">
    <property type="entry name" value="SBP_bac_1"/>
    <property type="match status" value="1"/>
</dbReference>
<keyword evidence="2" id="KW-0732">Signal</keyword>
<comment type="caution">
    <text evidence="6">The sequence shown here is derived from an EMBL/GenBank/DDBJ whole genome shotgun (WGS) entry which is preliminary data.</text>
</comment>
<dbReference type="Gene3D" id="3.40.190.10">
    <property type="entry name" value="Periplasmic binding protein-like II"/>
    <property type="match status" value="2"/>
</dbReference>
<accession>A0A2R5EM93</accession>
<keyword evidence="1" id="KW-1003">Cell membrane</keyword>
<keyword evidence="4" id="KW-0564">Palmitate</keyword>
<keyword evidence="5" id="KW-0449">Lipoprotein</keyword>